<keyword evidence="1" id="KW-1133">Transmembrane helix</keyword>
<dbReference type="Proteomes" id="UP001156614">
    <property type="component" value="Unassembled WGS sequence"/>
</dbReference>
<evidence type="ECO:0000313" key="3">
    <source>
        <dbReference type="Proteomes" id="UP001156614"/>
    </source>
</evidence>
<dbReference type="AlphaFoldDB" id="A0AAV5NE07"/>
<sequence length="55" mass="6279">MPIAFVYLICLIPLGLARFLLPEADGLLMALVKICFAGIVFWGLLDFWRLRPKRS</sequence>
<protein>
    <submittedName>
        <fullName evidence="2">Uncharacterized protein</fullName>
    </submittedName>
</protein>
<gene>
    <name evidence="2" type="ORF">GCM10007867_12200</name>
</gene>
<dbReference type="GeneID" id="89649469"/>
<evidence type="ECO:0000313" key="2">
    <source>
        <dbReference type="EMBL" id="GLQ62375.1"/>
    </source>
</evidence>
<feature type="transmembrane region" description="Helical" evidence="1">
    <location>
        <begin position="27"/>
        <end position="48"/>
    </location>
</feature>
<comment type="caution">
    <text evidence="2">The sequence shown here is derived from an EMBL/GenBank/DDBJ whole genome shotgun (WGS) entry which is preliminary data.</text>
</comment>
<dbReference type="RefSeq" id="WP_157091174.1">
    <property type="nucleotide sequence ID" value="NZ_BEWM01000001.1"/>
</dbReference>
<dbReference type="EMBL" id="BSNU01000002">
    <property type="protein sequence ID" value="GLQ62375.1"/>
    <property type="molecule type" value="Genomic_DNA"/>
</dbReference>
<keyword evidence="3" id="KW-1185">Reference proteome</keyword>
<proteinExistence type="predicted"/>
<name>A0AAV5NE07_9PROT</name>
<keyword evidence="1" id="KW-0812">Transmembrane</keyword>
<keyword evidence="1" id="KW-0472">Membrane</keyword>
<organism evidence="2 3">
    <name type="scientific">Gluconobacter cerinus</name>
    <dbReference type="NCBI Taxonomy" id="38307"/>
    <lineage>
        <taxon>Bacteria</taxon>
        <taxon>Pseudomonadati</taxon>
        <taxon>Pseudomonadota</taxon>
        <taxon>Alphaproteobacteria</taxon>
        <taxon>Acetobacterales</taxon>
        <taxon>Acetobacteraceae</taxon>
        <taxon>Gluconobacter</taxon>
    </lineage>
</organism>
<accession>A0AAV5NE07</accession>
<reference evidence="3" key="1">
    <citation type="journal article" date="2019" name="Int. J. Syst. Evol. Microbiol.">
        <title>The Global Catalogue of Microorganisms (GCM) 10K type strain sequencing project: providing services to taxonomists for standard genome sequencing and annotation.</title>
        <authorList>
            <consortium name="The Broad Institute Genomics Platform"/>
            <consortium name="The Broad Institute Genome Sequencing Center for Infectious Disease"/>
            <person name="Wu L."/>
            <person name="Ma J."/>
        </authorList>
    </citation>
    <scope>NUCLEOTIDE SEQUENCE [LARGE SCALE GENOMIC DNA]</scope>
    <source>
        <strain evidence="3">NBRC 3267</strain>
    </source>
</reference>
<evidence type="ECO:0000256" key="1">
    <source>
        <dbReference type="SAM" id="Phobius"/>
    </source>
</evidence>